<keyword evidence="3" id="KW-1185">Reference proteome</keyword>
<accession>A0AAV1QYN0</accession>
<dbReference type="EMBL" id="CAWUPB010000850">
    <property type="protein sequence ID" value="CAK7325910.1"/>
    <property type="molecule type" value="Genomic_DNA"/>
</dbReference>
<reference evidence="2 3" key="1">
    <citation type="submission" date="2024-01" db="EMBL/GenBank/DDBJ databases">
        <authorList>
            <person name="Waweru B."/>
        </authorList>
    </citation>
    <scope>NUCLEOTIDE SEQUENCE [LARGE SCALE GENOMIC DNA]</scope>
</reference>
<proteinExistence type="predicted"/>
<feature type="region of interest" description="Disordered" evidence="1">
    <location>
        <begin position="1"/>
        <end position="31"/>
    </location>
</feature>
<comment type="caution">
    <text evidence="2">The sequence shown here is derived from an EMBL/GenBank/DDBJ whole genome shotgun (WGS) entry which is preliminary data.</text>
</comment>
<name>A0AAV1QYN0_9ROSI</name>
<dbReference type="Proteomes" id="UP001314170">
    <property type="component" value="Unassembled WGS sequence"/>
</dbReference>
<evidence type="ECO:0000256" key="1">
    <source>
        <dbReference type="SAM" id="MobiDB-lite"/>
    </source>
</evidence>
<dbReference type="AlphaFoldDB" id="A0AAV1QYN0"/>
<evidence type="ECO:0000313" key="3">
    <source>
        <dbReference type="Proteomes" id="UP001314170"/>
    </source>
</evidence>
<organism evidence="2 3">
    <name type="scientific">Dovyalis caffra</name>
    <dbReference type="NCBI Taxonomy" id="77055"/>
    <lineage>
        <taxon>Eukaryota</taxon>
        <taxon>Viridiplantae</taxon>
        <taxon>Streptophyta</taxon>
        <taxon>Embryophyta</taxon>
        <taxon>Tracheophyta</taxon>
        <taxon>Spermatophyta</taxon>
        <taxon>Magnoliopsida</taxon>
        <taxon>eudicotyledons</taxon>
        <taxon>Gunneridae</taxon>
        <taxon>Pentapetalae</taxon>
        <taxon>rosids</taxon>
        <taxon>fabids</taxon>
        <taxon>Malpighiales</taxon>
        <taxon>Salicaceae</taxon>
        <taxon>Flacourtieae</taxon>
        <taxon>Dovyalis</taxon>
    </lineage>
</organism>
<sequence>MIRSSHDGVKRSDGRGWVSSKYSLGSGSGLGLGLGLGNDERDGEDGLKKCSDEVECVMRTKERWLLVT</sequence>
<evidence type="ECO:0000313" key="2">
    <source>
        <dbReference type="EMBL" id="CAK7325910.1"/>
    </source>
</evidence>
<protein>
    <submittedName>
        <fullName evidence="2">Uncharacterized protein</fullName>
    </submittedName>
</protein>
<gene>
    <name evidence="2" type="ORF">DCAF_LOCUS3602</name>
</gene>
<feature type="compositionally biased region" description="Basic and acidic residues" evidence="1">
    <location>
        <begin position="1"/>
        <end position="14"/>
    </location>
</feature>